<dbReference type="HOGENOM" id="CLU_1910870_0_0_1"/>
<feature type="chain" id="PRO_5004202378" evidence="2">
    <location>
        <begin position="21"/>
        <end position="133"/>
    </location>
</feature>
<keyword evidence="1" id="KW-0812">Transmembrane</keyword>
<keyword evidence="1" id="KW-0472">Membrane</keyword>
<name>Q23U75_TETTS</name>
<protein>
    <submittedName>
        <fullName evidence="3">Immobilization antigen</fullName>
    </submittedName>
</protein>
<organism evidence="3 4">
    <name type="scientific">Tetrahymena thermophila (strain SB210)</name>
    <dbReference type="NCBI Taxonomy" id="312017"/>
    <lineage>
        <taxon>Eukaryota</taxon>
        <taxon>Sar</taxon>
        <taxon>Alveolata</taxon>
        <taxon>Ciliophora</taxon>
        <taxon>Intramacronucleata</taxon>
        <taxon>Oligohymenophorea</taxon>
        <taxon>Hymenostomatida</taxon>
        <taxon>Tetrahymenina</taxon>
        <taxon>Tetrahymenidae</taxon>
        <taxon>Tetrahymena</taxon>
    </lineage>
</organism>
<sequence>MNKFTAFALILSVSVVSVQAVSTGNGVACAVTASSNCSNCGDATSQALFTYDSSNNGNCKFTDCSTKPASLNGWICQSCNGVSGSSVPDGQYFYGSSCSNSCKGATVSNSWVCTSNSTLLVFALLLSLIALLL</sequence>
<feature type="signal peptide" evidence="2">
    <location>
        <begin position="1"/>
        <end position="20"/>
    </location>
</feature>
<dbReference type="KEGG" id="tet:TTHERM_00891220"/>
<evidence type="ECO:0000256" key="2">
    <source>
        <dbReference type="SAM" id="SignalP"/>
    </source>
</evidence>
<reference evidence="4" key="1">
    <citation type="journal article" date="2006" name="PLoS Biol.">
        <title>Macronuclear genome sequence of the ciliate Tetrahymena thermophila, a model eukaryote.</title>
        <authorList>
            <person name="Eisen J.A."/>
            <person name="Coyne R.S."/>
            <person name="Wu M."/>
            <person name="Wu D."/>
            <person name="Thiagarajan M."/>
            <person name="Wortman J.R."/>
            <person name="Badger J.H."/>
            <person name="Ren Q."/>
            <person name="Amedeo P."/>
            <person name="Jones K.M."/>
            <person name="Tallon L.J."/>
            <person name="Delcher A.L."/>
            <person name="Salzberg S.L."/>
            <person name="Silva J.C."/>
            <person name="Haas B.J."/>
            <person name="Majoros W.H."/>
            <person name="Farzad M."/>
            <person name="Carlton J.M."/>
            <person name="Smith R.K. Jr."/>
            <person name="Garg J."/>
            <person name="Pearlman R.E."/>
            <person name="Karrer K.M."/>
            <person name="Sun L."/>
            <person name="Manning G."/>
            <person name="Elde N.C."/>
            <person name="Turkewitz A.P."/>
            <person name="Asai D.J."/>
            <person name="Wilkes D.E."/>
            <person name="Wang Y."/>
            <person name="Cai H."/>
            <person name="Collins K."/>
            <person name="Stewart B.A."/>
            <person name="Lee S.R."/>
            <person name="Wilamowska K."/>
            <person name="Weinberg Z."/>
            <person name="Ruzzo W.L."/>
            <person name="Wloga D."/>
            <person name="Gaertig J."/>
            <person name="Frankel J."/>
            <person name="Tsao C.-C."/>
            <person name="Gorovsky M.A."/>
            <person name="Keeling P.J."/>
            <person name="Waller R.F."/>
            <person name="Patron N.J."/>
            <person name="Cherry J.M."/>
            <person name="Stover N.A."/>
            <person name="Krieger C.J."/>
            <person name="del Toro C."/>
            <person name="Ryder H.F."/>
            <person name="Williamson S.C."/>
            <person name="Barbeau R.A."/>
            <person name="Hamilton E.P."/>
            <person name="Orias E."/>
        </authorList>
    </citation>
    <scope>NUCLEOTIDE SEQUENCE [LARGE SCALE GENOMIC DNA]</scope>
    <source>
        <strain evidence="4">SB210</strain>
    </source>
</reference>
<dbReference type="Proteomes" id="UP000009168">
    <property type="component" value="Unassembled WGS sequence"/>
</dbReference>
<dbReference type="AlphaFoldDB" id="Q23U75"/>
<proteinExistence type="predicted"/>
<dbReference type="RefSeq" id="XP_001020314.1">
    <property type="nucleotide sequence ID" value="XM_001020314.1"/>
</dbReference>
<dbReference type="InParanoid" id="Q23U75"/>
<keyword evidence="4" id="KW-1185">Reference proteome</keyword>
<evidence type="ECO:0000256" key="1">
    <source>
        <dbReference type="SAM" id="Phobius"/>
    </source>
</evidence>
<evidence type="ECO:0000313" key="3">
    <source>
        <dbReference type="EMBL" id="EAS00069.1"/>
    </source>
</evidence>
<dbReference type="Pfam" id="PF06873">
    <property type="entry name" value="SerH"/>
    <property type="match status" value="1"/>
</dbReference>
<evidence type="ECO:0000313" key="4">
    <source>
        <dbReference type="Proteomes" id="UP000009168"/>
    </source>
</evidence>
<keyword evidence="2" id="KW-0732">Signal</keyword>
<dbReference type="InterPro" id="IPR009670">
    <property type="entry name" value="SerH"/>
</dbReference>
<feature type="transmembrane region" description="Helical" evidence="1">
    <location>
        <begin position="109"/>
        <end position="132"/>
    </location>
</feature>
<dbReference type="EMBL" id="GG662629">
    <property type="protein sequence ID" value="EAS00069.1"/>
    <property type="molecule type" value="Genomic_DNA"/>
</dbReference>
<keyword evidence="1" id="KW-1133">Transmembrane helix</keyword>
<gene>
    <name evidence="3" type="ORF">TTHERM_00891220</name>
</gene>
<dbReference type="GeneID" id="7831057"/>
<accession>Q23U75</accession>